<evidence type="ECO:0000313" key="2">
    <source>
        <dbReference type="EMBL" id="OOR07576.1"/>
    </source>
</evidence>
<sequence length="111" mass="12597">MKRKFFMAFTVILLSISLAGCGKADMEGIILEVTENEILLSENLSLDKYEDIKNKSISEIQGEEKGIPLIYLAYDNTEEWSKGDEVKVWIDGDVFASYPGRAKANRIQFKK</sequence>
<organism evidence="3 5">
    <name type="scientific">Bacillus mycoides</name>
    <dbReference type="NCBI Taxonomy" id="1405"/>
    <lineage>
        <taxon>Bacteria</taxon>
        <taxon>Bacillati</taxon>
        <taxon>Bacillota</taxon>
        <taxon>Bacilli</taxon>
        <taxon>Bacillales</taxon>
        <taxon>Bacillaceae</taxon>
        <taxon>Bacillus</taxon>
        <taxon>Bacillus cereus group</taxon>
    </lineage>
</organism>
<dbReference type="Pfam" id="PF11518">
    <property type="entry name" value="DUF3221"/>
    <property type="match status" value="1"/>
</dbReference>
<evidence type="ECO:0000313" key="3">
    <source>
        <dbReference type="EMBL" id="VXC83896.1"/>
    </source>
</evidence>
<dbReference type="EMBL" id="CABWMC010000032">
    <property type="protein sequence ID" value="VXC83896.1"/>
    <property type="molecule type" value="Genomic_DNA"/>
</dbReference>
<dbReference type="PROSITE" id="PS51257">
    <property type="entry name" value="PROKAR_LIPOPROTEIN"/>
    <property type="match status" value="1"/>
</dbReference>
<dbReference type="AlphaFoldDB" id="A0A0A0WJ17"/>
<reference evidence="2 4" key="1">
    <citation type="submission" date="2017-01" db="EMBL/GenBank/DDBJ databases">
        <title>Bacillus cereus isolates.</title>
        <authorList>
            <person name="Beno S.M."/>
        </authorList>
    </citation>
    <scope>NUCLEOTIDE SEQUENCE [LARGE SCALE GENOMIC DNA]</scope>
    <source>
        <strain evidence="2 4">FSL W7-1108</strain>
    </source>
</reference>
<protein>
    <submittedName>
        <fullName evidence="3">Uncharacterized protein</fullName>
    </submittedName>
</protein>
<proteinExistence type="predicted"/>
<accession>A0A0A0WJ17</accession>
<gene>
    <name evidence="3" type="ORF">BACI71_70716</name>
    <name evidence="2" type="ORF">BW900_07995</name>
</gene>
<keyword evidence="1" id="KW-0732">Signal</keyword>
<dbReference type="Proteomes" id="UP000190696">
    <property type="component" value="Unassembled WGS sequence"/>
</dbReference>
<dbReference type="Proteomes" id="UP000437562">
    <property type="component" value="Unassembled WGS sequence"/>
</dbReference>
<feature type="signal peptide" evidence="1">
    <location>
        <begin position="1"/>
        <end position="19"/>
    </location>
</feature>
<dbReference type="InterPro" id="IPR012340">
    <property type="entry name" value="NA-bd_OB-fold"/>
</dbReference>
<evidence type="ECO:0000313" key="4">
    <source>
        <dbReference type="Proteomes" id="UP000190696"/>
    </source>
</evidence>
<evidence type="ECO:0000313" key="5">
    <source>
        <dbReference type="Proteomes" id="UP000437562"/>
    </source>
</evidence>
<evidence type="ECO:0000256" key="1">
    <source>
        <dbReference type="SAM" id="SignalP"/>
    </source>
</evidence>
<dbReference type="Gene3D" id="2.40.50.140">
    <property type="entry name" value="Nucleic acid-binding proteins"/>
    <property type="match status" value="1"/>
</dbReference>
<feature type="chain" id="PRO_5042327105" evidence="1">
    <location>
        <begin position="20"/>
        <end position="111"/>
    </location>
</feature>
<dbReference type="InterPro" id="IPR021598">
    <property type="entry name" value="DUF3221"/>
</dbReference>
<reference evidence="3 5" key="2">
    <citation type="submission" date="2019-10" db="EMBL/GenBank/DDBJ databases">
        <authorList>
            <person name="Karimi E."/>
        </authorList>
    </citation>
    <scope>NUCLEOTIDE SEQUENCE [LARGE SCALE GENOMIC DNA]</scope>
    <source>
        <strain evidence="3">Bacillus sp. 71</strain>
    </source>
</reference>
<accession>A0A654BTM5</accession>
<dbReference type="RefSeq" id="WP_016120496.1">
    <property type="nucleotide sequence ID" value="NZ_CP009746.1"/>
</dbReference>
<name>A0A0A0WJ17_BACMY</name>
<dbReference type="KEGG" id="bww:bwei_1806"/>
<dbReference type="EMBL" id="MUAI01000003">
    <property type="protein sequence ID" value="OOR07576.1"/>
    <property type="molecule type" value="Genomic_DNA"/>
</dbReference>